<accession>X6MJM2</accession>
<reference evidence="3 4" key="1">
    <citation type="journal article" date="2013" name="Curr. Biol.">
        <title>The Genome of the Foraminiferan Reticulomyxa filosa.</title>
        <authorList>
            <person name="Glockner G."/>
            <person name="Hulsmann N."/>
            <person name="Schleicher M."/>
            <person name="Noegel A.A."/>
            <person name="Eichinger L."/>
            <person name="Gallinger C."/>
            <person name="Pawlowski J."/>
            <person name="Sierra R."/>
            <person name="Euteneuer U."/>
            <person name="Pillet L."/>
            <person name="Moustafa A."/>
            <person name="Platzer M."/>
            <person name="Groth M."/>
            <person name="Szafranski K."/>
            <person name="Schliwa M."/>
        </authorList>
    </citation>
    <scope>NUCLEOTIDE SEQUENCE [LARGE SCALE GENOMIC DNA]</scope>
</reference>
<dbReference type="Proteomes" id="UP000023152">
    <property type="component" value="Unassembled WGS sequence"/>
</dbReference>
<evidence type="ECO:0000256" key="2">
    <source>
        <dbReference type="SAM" id="Phobius"/>
    </source>
</evidence>
<keyword evidence="2" id="KW-0472">Membrane</keyword>
<organism evidence="3 4">
    <name type="scientific">Reticulomyxa filosa</name>
    <dbReference type="NCBI Taxonomy" id="46433"/>
    <lineage>
        <taxon>Eukaryota</taxon>
        <taxon>Sar</taxon>
        <taxon>Rhizaria</taxon>
        <taxon>Retaria</taxon>
        <taxon>Foraminifera</taxon>
        <taxon>Monothalamids</taxon>
        <taxon>Reticulomyxidae</taxon>
        <taxon>Reticulomyxa</taxon>
    </lineage>
</organism>
<name>X6MJM2_RETFI</name>
<keyword evidence="2" id="KW-0812">Transmembrane</keyword>
<keyword evidence="4" id="KW-1185">Reference proteome</keyword>
<feature type="non-terminal residue" evidence="3">
    <location>
        <position position="165"/>
    </location>
</feature>
<comment type="caution">
    <text evidence="3">The sequence shown here is derived from an EMBL/GenBank/DDBJ whole genome shotgun (WGS) entry which is preliminary data.</text>
</comment>
<proteinExistence type="predicted"/>
<feature type="compositionally biased region" description="Basic and acidic residues" evidence="1">
    <location>
        <begin position="26"/>
        <end position="35"/>
    </location>
</feature>
<gene>
    <name evidence="3" type="ORF">RFI_24116</name>
</gene>
<dbReference type="EMBL" id="ASPP01020711">
    <property type="protein sequence ID" value="ETO13260.1"/>
    <property type="molecule type" value="Genomic_DNA"/>
</dbReference>
<evidence type="ECO:0000313" key="4">
    <source>
        <dbReference type="Proteomes" id="UP000023152"/>
    </source>
</evidence>
<sequence>MDVDTDESDGKDENRETLCTENNNENESRETEVLHSESNVEDDNQAQLNPSNKDLNNFNCRFIESQLLSWEGIPIGYWTVSQFTDKFIIFFFFFLQIQRNTQKKQLEFVRSILSDPEQQSAIVNVISKADPKWTGKHVVNALKKFPDNFENIKSKIFRENKCAAE</sequence>
<dbReference type="AlphaFoldDB" id="X6MJM2"/>
<evidence type="ECO:0000256" key="1">
    <source>
        <dbReference type="SAM" id="MobiDB-lite"/>
    </source>
</evidence>
<keyword evidence="2" id="KW-1133">Transmembrane helix</keyword>
<feature type="transmembrane region" description="Helical" evidence="2">
    <location>
        <begin position="75"/>
        <end position="95"/>
    </location>
</feature>
<evidence type="ECO:0000313" key="3">
    <source>
        <dbReference type="EMBL" id="ETO13260.1"/>
    </source>
</evidence>
<protein>
    <submittedName>
        <fullName evidence="3">Uncharacterized protein</fullName>
    </submittedName>
</protein>
<feature type="compositionally biased region" description="Acidic residues" evidence="1">
    <location>
        <begin position="1"/>
        <end position="10"/>
    </location>
</feature>
<feature type="region of interest" description="Disordered" evidence="1">
    <location>
        <begin position="1"/>
        <end position="50"/>
    </location>
</feature>